<dbReference type="Proteomes" id="UP000830375">
    <property type="component" value="Unassembled WGS sequence"/>
</dbReference>
<dbReference type="EMBL" id="JACTAM010000006">
    <property type="protein sequence ID" value="KAI2663656.1"/>
    <property type="molecule type" value="Genomic_DNA"/>
</dbReference>
<keyword evidence="10" id="KW-0393">Immunoglobulin domain</keyword>
<reference evidence="14 15" key="1">
    <citation type="submission" date="2022-01" db="EMBL/GenBank/DDBJ databases">
        <title>A high-quality chromosome-level genome assembly of rohu carp, Labeo rohita.</title>
        <authorList>
            <person name="Arick M.A. II"/>
            <person name="Hsu C.-Y."/>
            <person name="Magbanua Z."/>
            <person name="Pechanova O."/>
            <person name="Grover C."/>
            <person name="Miller E."/>
            <person name="Thrash A."/>
            <person name="Ezzel L."/>
            <person name="Alam S."/>
            <person name="Benzie J."/>
            <person name="Hamilton M."/>
            <person name="Karsi A."/>
            <person name="Lawrence M.L."/>
            <person name="Peterson D.G."/>
        </authorList>
    </citation>
    <scope>NUCLEOTIDE SEQUENCE [LARGE SCALE GENOMIC DNA]</scope>
    <source>
        <strain evidence="15">BAU-BD-2019</strain>
        <tissue evidence="14">Blood</tissue>
    </source>
</reference>
<keyword evidence="4 12" id="KW-0732">Signal</keyword>
<comment type="caution">
    <text evidence="14">The sequence shown here is derived from an EMBL/GenBank/DDBJ whole genome shotgun (WGS) entry which is preliminary data.</text>
</comment>
<keyword evidence="8" id="KW-0675">Receptor</keyword>
<organism evidence="14 15">
    <name type="scientific">Labeo rohita</name>
    <name type="common">Indian major carp</name>
    <name type="synonym">Cyprinus rohita</name>
    <dbReference type="NCBI Taxonomy" id="84645"/>
    <lineage>
        <taxon>Eukaryota</taxon>
        <taxon>Metazoa</taxon>
        <taxon>Chordata</taxon>
        <taxon>Craniata</taxon>
        <taxon>Vertebrata</taxon>
        <taxon>Euteleostomi</taxon>
        <taxon>Actinopterygii</taxon>
        <taxon>Neopterygii</taxon>
        <taxon>Teleostei</taxon>
        <taxon>Ostariophysi</taxon>
        <taxon>Cypriniformes</taxon>
        <taxon>Cyprinidae</taxon>
        <taxon>Labeoninae</taxon>
        <taxon>Labeonini</taxon>
        <taxon>Labeo</taxon>
    </lineage>
</organism>
<sequence>MTETWFGVLLLIVTSVFSVQADECIVGVIGEPAILPCVYNGLKNVTSLQISSEWRRGMEIIHTADWMMGQVEMQNVSHSIRTAVSTLAPNTGDFSLELHDVHLSDAHNYSFHVKLHGQNRSSLVCTVCLNIAGHFSPPTLFRENGVDGEETRLFCNSQGGFPAPSVYWLVNHTQHALETSVTTYINTLPQSELFNITSVLSINISADTAISCVIENNLLNETLTATECEYLVSCSNIVVVLSSTSERRLSEYIWVFSAVLCVIVFFLVATSLRYQKKWDIKEQKRKQHRCGDEACSEDTDMIVFDWEKLASLPESDV</sequence>
<feature type="signal peptide" evidence="12">
    <location>
        <begin position="1"/>
        <end position="21"/>
    </location>
</feature>
<proteinExistence type="predicted"/>
<evidence type="ECO:0000256" key="10">
    <source>
        <dbReference type="ARBA" id="ARBA00023319"/>
    </source>
</evidence>
<evidence type="ECO:0000256" key="8">
    <source>
        <dbReference type="ARBA" id="ARBA00023170"/>
    </source>
</evidence>
<evidence type="ECO:0000256" key="7">
    <source>
        <dbReference type="ARBA" id="ARBA00023157"/>
    </source>
</evidence>
<dbReference type="InterPro" id="IPR051713">
    <property type="entry name" value="T-cell_Activation_Regulation"/>
</dbReference>
<dbReference type="Pfam" id="PF22705">
    <property type="entry name" value="C2-set_3"/>
    <property type="match status" value="1"/>
</dbReference>
<dbReference type="SUPFAM" id="SSF48726">
    <property type="entry name" value="Immunoglobulin"/>
    <property type="match status" value="2"/>
</dbReference>
<feature type="chain" id="PRO_5045356543" evidence="12">
    <location>
        <begin position="22"/>
        <end position="317"/>
    </location>
</feature>
<comment type="subcellular location">
    <subcellularLocation>
        <location evidence="1">Cell membrane</location>
        <topology evidence="1">Single-pass type I membrane protein</topology>
    </subcellularLocation>
</comment>
<protein>
    <submittedName>
        <fullName evidence="14">T-lymphocyte activation antigen CD80</fullName>
    </submittedName>
</protein>
<evidence type="ECO:0000256" key="11">
    <source>
        <dbReference type="SAM" id="Phobius"/>
    </source>
</evidence>
<evidence type="ECO:0000313" key="15">
    <source>
        <dbReference type="Proteomes" id="UP000830375"/>
    </source>
</evidence>
<name>A0ABQ8MN74_LABRO</name>
<dbReference type="InterPro" id="IPR007110">
    <property type="entry name" value="Ig-like_dom"/>
</dbReference>
<evidence type="ECO:0000256" key="5">
    <source>
        <dbReference type="ARBA" id="ARBA00022989"/>
    </source>
</evidence>
<keyword evidence="2" id="KW-1003">Cell membrane</keyword>
<evidence type="ECO:0000256" key="9">
    <source>
        <dbReference type="ARBA" id="ARBA00023180"/>
    </source>
</evidence>
<dbReference type="InterPro" id="IPR013783">
    <property type="entry name" value="Ig-like_fold"/>
</dbReference>
<dbReference type="PROSITE" id="PS50835">
    <property type="entry name" value="IG_LIKE"/>
    <property type="match status" value="1"/>
</dbReference>
<dbReference type="PANTHER" id="PTHR25466">
    <property type="entry name" value="T-LYMPHOCYTE ACTIVATION ANTIGEN"/>
    <property type="match status" value="1"/>
</dbReference>
<evidence type="ECO:0000256" key="1">
    <source>
        <dbReference type="ARBA" id="ARBA00004251"/>
    </source>
</evidence>
<feature type="transmembrane region" description="Helical" evidence="11">
    <location>
        <begin position="252"/>
        <end position="274"/>
    </location>
</feature>
<evidence type="ECO:0000259" key="13">
    <source>
        <dbReference type="PROSITE" id="PS50835"/>
    </source>
</evidence>
<dbReference type="Gene3D" id="2.60.40.10">
    <property type="entry name" value="Immunoglobulins"/>
    <property type="match status" value="2"/>
</dbReference>
<dbReference type="InterPro" id="IPR036179">
    <property type="entry name" value="Ig-like_dom_sf"/>
</dbReference>
<dbReference type="PANTHER" id="PTHR25466:SF2">
    <property type="entry name" value="T-LYMPHOCYTE ACTIVATION ANTIGEN CD86"/>
    <property type="match status" value="1"/>
</dbReference>
<keyword evidence="7" id="KW-1015">Disulfide bond</keyword>
<evidence type="ECO:0000313" key="14">
    <source>
        <dbReference type="EMBL" id="KAI2663656.1"/>
    </source>
</evidence>
<gene>
    <name evidence="14" type="ORF">H4Q32_012229</name>
</gene>
<evidence type="ECO:0000256" key="12">
    <source>
        <dbReference type="SAM" id="SignalP"/>
    </source>
</evidence>
<evidence type="ECO:0000256" key="3">
    <source>
        <dbReference type="ARBA" id="ARBA00022692"/>
    </source>
</evidence>
<keyword evidence="9" id="KW-0325">Glycoprotein</keyword>
<dbReference type="InterPro" id="IPR053896">
    <property type="entry name" value="BTN3A2-like_Ig-C"/>
</dbReference>
<keyword evidence="15" id="KW-1185">Reference proteome</keyword>
<evidence type="ECO:0000256" key="4">
    <source>
        <dbReference type="ARBA" id="ARBA00022729"/>
    </source>
</evidence>
<evidence type="ECO:0000256" key="2">
    <source>
        <dbReference type="ARBA" id="ARBA00022475"/>
    </source>
</evidence>
<keyword evidence="6 11" id="KW-0472">Membrane</keyword>
<evidence type="ECO:0000256" key="6">
    <source>
        <dbReference type="ARBA" id="ARBA00023136"/>
    </source>
</evidence>
<accession>A0ABQ8MN74</accession>
<keyword evidence="3 11" id="KW-0812">Transmembrane</keyword>
<keyword evidence="5 11" id="KW-1133">Transmembrane helix</keyword>
<feature type="domain" description="Ig-like" evidence="13">
    <location>
        <begin position="138"/>
        <end position="224"/>
    </location>
</feature>